<protein>
    <submittedName>
        <fullName evidence="2">Respiratory nitrate reductase subunit gamma</fullName>
    </submittedName>
</protein>
<dbReference type="PROSITE" id="PS51257">
    <property type="entry name" value="PROKAR_LIPOPROTEIN"/>
    <property type="match status" value="1"/>
</dbReference>
<evidence type="ECO:0000313" key="3">
    <source>
        <dbReference type="Proteomes" id="UP000315995"/>
    </source>
</evidence>
<gene>
    <name evidence="2" type="ORF">FIV42_17775</name>
</gene>
<dbReference type="RefSeq" id="WP_141198985.1">
    <property type="nucleotide sequence ID" value="NZ_CP041186.1"/>
</dbReference>
<accession>A0A5B8Y9C1</accession>
<proteinExistence type="predicted"/>
<accession>A0A4Y6PXP6</accession>
<evidence type="ECO:0000313" key="2">
    <source>
        <dbReference type="EMBL" id="QDG52515.1"/>
    </source>
</evidence>
<keyword evidence="3" id="KW-1185">Reference proteome</keyword>
<organism evidence="2 3">
    <name type="scientific">Persicimonas caeni</name>
    <dbReference type="NCBI Taxonomy" id="2292766"/>
    <lineage>
        <taxon>Bacteria</taxon>
        <taxon>Deltaproteobacteria</taxon>
        <taxon>Bradymonadales</taxon>
        <taxon>Bradymonadaceae</taxon>
        <taxon>Persicimonas</taxon>
    </lineage>
</organism>
<evidence type="ECO:0000256" key="1">
    <source>
        <dbReference type="SAM" id="MobiDB-lite"/>
    </source>
</evidence>
<dbReference type="OrthoDB" id="5476000at2"/>
<name>A0A4Y6PXP6_PERCE</name>
<feature type="region of interest" description="Disordered" evidence="1">
    <location>
        <begin position="358"/>
        <end position="378"/>
    </location>
</feature>
<dbReference type="Gene3D" id="3.15.20.10">
    <property type="entry name" value="Bactericidal permeability-increasing protein, domain 2"/>
    <property type="match status" value="1"/>
</dbReference>
<dbReference type="EMBL" id="CP041186">
    <property type="protein sequence ID" value="QDG52515.1"/>
    <property type="molecule type" value="Genomic_DNA"/>
</dbReference>
<dbReference type="Proteomes" id="UP000315995">
    <property type="component" value="Chromosome"/>
</dbReference>
<sequence>MVERSWGLPSWMTRKLAVVSMAIFMAACSDSGCDCEGFETAEYPAEHYDKTLTRGAQVRVTQSGFDYLEGQVPTLISQFQPGGLSFCVPRDDGNNPAICLDHTCADGSPGCQIDLAVDDAEITPVPSDTLEVAITIGDIGGQDANGNWQDELDIEYDTGWLGTIDCDVHLWEKGASQSTPGTLDATLPVMFSIDQNSPTGDVRIDLGEIQMEDITQQVDFELDGGIGCTVGNWLSGLLRGQLEDQVKSMLEDTIADLEAQQLCRACGDGEPVCPSNSTCGDNNGTQSCMYSDGTCVPASFGVEGNLMLGQVIGDFTQNPDSKVHTMFKLADMADVDTGLNLGGRIGSQPEEFARCIPVDPTTRPSFDPVDRSSSILTDSRPGGDPFMVGIGMHKRSVEHVLWSTWGSGALCMKIDSNDVSQLSANTLGALLPSIKKLAGGDAMLYLQIAPQTGPTVKLGANTVTPDGDTYAIDDPLMTLDWRDLDLHFYVFAKERFVRVFTLRADMLLPIALAADGQGSIVPVLGDLEGAVQNIRPIRTELLKEDPQRIIDLIPTLMGMALPSLAGSISQPIELPEFVGMRIALEQDDITSVDNNTMIALYADLVPAGTQPMSMMLDTSIVDTSVDLSEWTASGVPRPKAIVDVVSVLPAYANAEMSSDIEYSYRVDGGIWSMYQRTTRLEIQDPMLVLEGEHRIEVRARFRGDADSSELEPAQTFVTVDYSAPDFAIERDGELVTLDAQDAVDAPEDLMFRYRVVDGQGESQWTPWLPERTIDLAAIGAPEHFRLVAQVRDSAGHVSEDEQNVVWEPMDYDDAAPTLDTDTSEPKAGCQAAGSSSPMGAAGGLLAIFGVAMLLWRRRKSTQLFRRASILVVAIAAIGLTGCDDDAGSKDQPQTCEPACADNQECVEGTCELIEGACETDDQCSCPEGEIATCGDDGMCACEVACSEGCGDDQFCCYASNSCQDLPDPCADTVCDPGFEPKATSQGTGDSTTCEVTGAACECVSLPPLPMGVHGEYASVAQNGDVRASAVYNRTYTDLMVATVDQNGEPTWYFVDGLPDDGDVEGALDGPRGGIADTGTNVGTHTATGVDANGNIHVLYRDEENGDLKYARGTSGADGYTFELKTLDDAGDTGLWSSMVIQGGNVYAVYAAFQVEDATDGWQTQLRYIDFPADAALDALAPTPEVVYAAATDNPCGGACGGFELCFPGDTPTCSEPTDDCADSCGDGLECYNGACEPYYTRGKRAYPMMVGLYAHLSTTSDGLAVTFYDHLQQQVGWSTRANDTWAEATLLGAASGPYVSGAVDADGNVHLAYMDTQTQQLVYEIPGQNTRETIADGVRDTTEGYVLNDIGEDVELRLESDGTVRVLYQDATWHKLHIATRDASGNWTVDTLSEPGDPYSGSHGFFAAMVRNADSSDLAVDFVLNNQADPAEGKPEFHTLP</sequence>
<reference evidence="2 3" key="1">
    <citation type="submission" date="2019-06" db="EMBL/GenBank/DDBJ databases">
        <title>Persicimonas caeni gen. nov., sp. nov., a predatory bacterium isolated from solar saltern.</title>
        <authorList>
            <person name="Wang S."/>
        </authorList>
    </citation>
    <scope>NUCLEOTIDE SEQUENCE [LARGE SCALE GENOMIC DNA]</scope>
    <source>
        <strain evidence="2 3">YN101</strain>
    </source>
</reference>